<dbReference type="InterPro" id="IPR003135">
    <property type="entry name" value="ATP-grasp_carboxylate-amine"/>
</dbReference>
<organism evidence="8">
    <name type="scientific">Hellea balneolensis</name>
    <dbReference type="NCBI Taxonomy" id="287478"/>
    <lineage>
        <taxon>Bacteria</taxon>
        <taxon>Pseudomonadati</taxon>
        <taxon>Pseudomonadota</taxon>
        <taxon>Alphaproteobacteria</taxon>
        <taxon>Maricaulales</taxon>
        <taxon>Robiginitomaculaceae</taxon>
        <taxon>Hellea</taxon>
    </lineage>
</organism>
<dbReference type="GO" id="GO:0005829">
    <property type="term" value="C:cytosol"/>
    <property type="evidence" value="ECO:0007669"/>
    <property type="project" value="TreeGrafter"/>
</dbReference>
<dbReference type="InterPro" id="IPR011761">
    <property type="entry name" value="ATP-grasp"/>
</dbReference>
<dbReference type="Gene3D" id="3.30.470.20">
    <property type="entry name" value="ATP-grasp fold, B domain"/>
    <property type="match status" value="1"/>
</dbReference>
<dbReference type="InterPro" id="IPR016185">
    <property type="entry name" value="PreATP-grasp_dom_sf"/>
</dbReference>
<keyword evidence="1 6" id="KW-0436">Ligase</keyword>
<protein>
    <recommendedName>
        <fullName evidence="6">N5-carboxyaminoimidazole ribonucleotide synthase</fullName>
        <shortName evidence="6">N5-CAIR synthase</shortName>
        <ecNumber evidence="6">6.3.4.18</ecNumber>
    </recommendedName>
    <alternativeName>
        <fullName evidence="6">5-(carboxyamino)imidazole ribonucleotide synthetase</fullName>
    </alternativeName>
</protein>
<name>A0A7C5R031_9PROT</name>
<dbReference type="NCBIfam" id="NF004676">
    <property type="entry name" value="PRK06019.1-2"/>
    <property type="match status" value="1"/>
</dbReference>
<dbReference type="GO" id="GO:0005524">
    <property type="term" value="F:ATP binding"/>
    <property type="evidence" value="ECO:0007669"/>
    <property type="project" value="UniProtKB-UniRule"/>
</dbReference>
<dbReference type="SUPFAM" id="SSF51246">
    <property type="entry name" value="Rudiment single hybrid motif"/>
    <property type="match status" value="1"/>
</dbReference>
<reference evidence="8" key="1">
    <citation type="journal article" date="2020" name="mSystems">
        <title>Genome- and Community-Level Interaction Insights into Carbon Utilization and Element Cycling Functions of Hydrothermarchaeota in Hydrothermal Sediment.</title>
        <authorList>
            <person name="Zhou Z."/>
            <person name="Liu Y."/>
            <person name="Xu W."/>
            <person name="Pan J."/>
            <person name="Luo Z.H."/>
            <person name="Li M."/>
        </authorList>
    </citation>
    <scope>NUCLEOTIDE SEQUENCE [LARGE SCALE GENOMIC DNA]</scope>
    <source>
        <strain evidence="8">HyVt-485</strain>
    </source>
</reference>
<evidence type="ECO:0000256" key="3">
    <source>
        <dbReference type="ARBA" id="ARBA00022755"/>
    </source>
</evidence>
<dbReference type="Pfam" id="PF02222">
    <property type="entry name" value="ATP-grasp"/>
    <property type="match status" value="1"/>
</dbReference>
<comment type="similarity">
    <text evidence="6">Belongs to the PurK/PurT family.</text>
</comment>
<dbReference type="EC" id="6.3.4.18" evidence="6"/>
<dbReference type="Pfam" id="PF17769">
    <property type="entry name" value="PurK_C"/>
    <property type="match status" value="1"/>
</dbReference>
<evidence type="ECO:0000256" key="2">
    <source>
        <dbReference type="ARBA" id="ARBA00022741"/>
    </source>
</evidence>
<dbReference type="InterPro" id="IPR040686">
    <property type="entry name" value="PurK_C"/>
</dbReference>
<dbReference type="HAMAP" id="MF_01928">
    <property type="entry name" value="PurK"/>
    <property type="match status" value="1"/>
</dbReference>
<evidence type="ECO:0000256" key="6">
    <source>
        <dbReference type="RuleBase" id="RU361200"/>
    </source>
</evidence>
<dbReference type="GO" id="GO:0004638">
    <property type="term" value="F:phosphoribosylaminoimidazole carboxylase activity"/>
    <property type="evidence" value="ECO:0007669"/>
    <property type="project" value="InterPro"/>
</dbReference>
<accession>A0A7C5R031</accession>
<dbReference type="GO" id="GO:0034028">
    <property type="term" value="F:5-(carboxyamino)imidazole ribonucleotide synthase activity"/>
    <property type="evidence" value="ECO:0007669"/>
    <property type="project" value="UniProtKB-EC"/>
</dbReference>
<dbReference type="PROSITE" id="PS50975">
    <property type="entry name" value="ATP_GRASP"/>
    <property type="match status" value="1"/>
</dbReference>
<feature type="non-terminal residue" evidence="8">
    <location>
        <position position="1"/>
    </location>
</feature>
<dbReference type="GO" id="GO:0006189">
    <property type="term" value="P:'de novo' IMP biosynthetic process"/>
    <property type="evidence" value="ECO:0007669"/>
    <property type="project" value="UniProtKB-UniPathway"/>
</dbReference>
<comment type="pathway">
    <text evidence="6">Purine metabolism; IMP biosynthesis via de novo pathway; 5-amino-1-(5-phospho-D-ribosyl)imidazole-4-carboxylate from 5-amino-1-(5-phospho-D-ribosyl)imidazole (N5-CAIR route): step 1/2.</text>
</comment>
<dbReference type="Gene3D" id="3.30.1490.20">
    <property type="entry name" value="ATP-grasp fold, A domain"/>
    <property type="match status" value="1"/>
</dbReference>
<evidence type="ECO:0000256" key="1">
    <source>
        <dbReference type="ARBA" id="ARBA00022598"/>
    </source>
</evidence>
<comment type="function">
    <text evidence="6">Catalyzes the ATP-dependent conversion of 5-aminoimidazole ribonucleotide (AIR) and HCO(3)- to N5-carboxyaminoimidazole ribonucleotide (N5-CAIR).</text>
</comment>
<keyword evidence="4 5" id="KW-0067">ATP-binding</keyword>
<dbReference type="InterPro" id="IPR013815">
    <property type="entry name" value="ATP_grasp_subdomain_1"/>
</dbReference>
<dbReference type="NCBIfam" id="TIGR01161">
    <property type="entry name" value="purK"/>
    <property type="match status" value="1"/>
</dbReference>
<dbReference type="InterPro" id="IPR005875">
    <property type="entry name" value="PurK"/>
</dbReference>
<keyword evidence="2 5" id="KW-0547">Nucleotide-binding</keyword>
<dbReference type="InterPro" id="IPR011054">
    <property type="entry name" value="Rudment_hybrid_motif"/>
</dbReference>
<evidence type="ECO:0000259" key="7">
    <source>
        <dbReference type="PROSITE" id="PS50975"/>
    </source>
</evidence>
<comment type="caution">
    <text evidence="8">The sequence shown here is derived from an EMBL/GenBank/DDBJ whole genome shotgun (WGS) entry which is preliminary data.</text>
</comment>
<evidence type="ECO:0000256" key="4">
    <source>
        <dbReference type="ARBA" id="ARBA00022840"/>
    </source>
</evidence>
<dbReference type="UniPathway" id="UPA00074">
    <property type="reaction ID" value="UER00942"/>
</dbReference>
<dbReference type="Pfam" id="PF22660">
    <property type="entry name" value="RS_preATP-grasp-like"/>
    <property type="match status" value="1"/>
</dbReference>
<evidence type="ECO:0000256" key="5">
    <source>
        <dbReference type="PROSITE-ProRule" id="PRU00409"/>
    </source>
</evidence>
<dbReference type="SUPFAM" id="SSF56059">
    <property type="entry name" value="Glutathione synthetase ATP-binding domain-like"/>
    <property type="match status" value="1"/>
</dbReference>
<dbReference type="FunFam" id="3.30.1490.20:FF:000015">
    <property type="entry name" value="N5-carboxyaminoimidazole ribonucleotide synthase"/>
    <property type="match status" value="1"/>
</dbReference>
<feature type="domain" description="ATP-grasp" evidence="7">
    <location>
        <begin position="59"/>
        <end position="245"/>
    </location>
</feature>
<dbReference type="GO" id="GO:0046872">
    <property type="term" value="F:metal ion binding"/>
    <property type="evidence" value="ECO:0007669"/>
    <property type="project" value="InterPro"/>
</dbReference>
<comment type="subunit">
    <text evidence="6">Homodimer.</text>
</comment>
<dbReference type="EMBL" id="DRMJ01000120">
    <property type="protein sequence ID" value="HHL42463.1"/>
    <property type="molecule type" value="Genomic_DNA"/>
</dbReference>
<dbReference type="NCBIfam" id="NF004679">
    <property type="entry name" value="PRK06019.1-5"/>
    <property type="match status" value="1"/>
</dbReference>
<dbReference type="Proteomes" id="UP000885830">
    <property type="component" value="Unassembled WGS sequence"/>
</dbReference>
<gene>
    <name evidence="6" type="primary">purK</name>
    <name evidence="8" type="ORF">ENJ42_02500</name>
</gene>
<dbReference type="AlphaFoldDB" id="A0A7C5R031"/>
<dbReference type="PANTHER" id="PTHR11609">
    <property type="entry name" value="PURINE BIOSYNTHESIS PROTEIN 6/7, PUR6/7"/>
    <property type="match status" value="1"/>
</dbReference>
<comment type="catalytic activity">
    <reaction evidence="6">
        <text>5-amino-1-(5-phospho-beta-D-ribosyl)imidazole + hydrogencarbonate + ATP = 5-carboxyamino-1-(5-phospho-D-ribosyl)imidazole + ADP + phosphate + 2 H(+)</text>
        <dbReference type="Rhea" id="RHEA:19317"/>
        <dbReference type="ChEBI" id="CHEBI:15378"/>
        <dbReference type="ChEBI" id="CHEBI:17544"/>
        <dbReference type="ChEBI" id="CHEBI:30616"/>
        <dbReference type="ChEBI" id="CHEBI:43474"/>
        <dbReference type="ChEBI" id="CHEBI:58730"/>
        <dbReference type="ChEBI" id="CHEBI:137981"/>
        <dbReference type="ChEBI" id="CHEBI:456216"/>
        <dbReference type="EC" id="6.3.4.18"/>
    </reaction>
</comment>
<proteinExistence type="inferred from homology"/>
<dbReference type="PANTHER" id="PTHR11609:SF5">
    <property type="entry name" value="PHOSPHORIBOSYLAMINOIMIDAZOLE CARBOXYLASE"/>
    <property type="match status" value="1"/>
</dbReference>
<dbReference type="SUPFAM" id="SSF52440">
    <property type="entry name" value="PreATP-grasp domain"/>
    <property type="match status" value="1"/>
</dbReference>
<dbReference type="InterPro" id="IPR054350">
    <property type="entry name" value="PurT/PurK_preATP-grasp"/>
</dbReference>
<sequence>IAAFDDLDAVQTFAKSCDVLSYEFENIPLATIDHASQFCQVYPDVHALKTSQDRLLEKTFLRDTARIPVVPFFPIESLSALRRAANNLGYPVILKTRRFGYDGKGQIALKDVYDLKSGFARLGGTDLIAEGYAPFRREFSIIAVRGQNGQIKTYPLTENVHKDHRLHTSIAPANDPQNIGKKAHEITTTILEALDYVGVIGVEFFELPGGEILVNEIAPRVHNSGHWTMDAGCTSQFENHIRAICGLPLGDTTPTHKVRMTNLIGNDIQQAQTLASQENTFVHDYHKAEIRPGRKMGHVNRIYPEGNV</sequence>
<keyword evidence="3 6" id="KW-0658">Purine biosynthesis</keyword>
<evidence type="ECO:0000313" key="8">
    <source>
        <dbReference type="EMBL" id="HHL42463.1"/>
    </source>
</evidence>
<dbReference type="Gene3D" id="3.40.50.20">
    <property type="match status" value="1"/>
</dbReference>